<reference evidence="2 3" key="1">
    <citation type="submission" date="2019-10" db="EMBL/GenBank/DDBJ databases">
        <title>Taxonomy of Antarctic Massilia spp.: description of Massilia rubra sp. nov., Massilia aquatica sp. nov., Massilia mucilaginosa sp. nov., Massilia frigida sp. nov. isolated from streams, lakes and regoliths.</title>
        <authorList>
            <person name="Holochova P."/>
            <person name="Sedlacek I."/>
            <person name="Kralova S."/>
            <person name="Maslanova I."/>
            <person name="Busse H.-J."/>
            <person name="Stankova E."/>
            <person name="Vrbovska V."/>
            <person name="Kovarovic V."/>
            <person name="Bartak M."/>
            <person name="Svec P."/>
            <person name="Pantucek R."/>
        </authorList>
    </citation>
    <scope>NUCLEOTIDE SEQUENCE [LARGE SCALE GENOMIC DNA]</scope>
    <source>
        <strain evidence="2 3">CCM 8694</strain>
    </source>
</reference>
<keyword evidence="3" id="KW-1185">Reference proteome</keyword>
<sequence length="291" mass="32606">MCNDCGALVGSGLPRRHNRLNGQGKCREGLMADTTGQGYIYAFNVSDTEQNFSMLPDDVQFQIEKEIVDVIFESFVMPADHDYLAARALAIGGLNRSFFWSASQTVEKYIKAFLLLQGVSIRPFSQGHGLKRLLEEARKVEADFDCIDLAPHPGLQLPNGGVGLVHFNLASYIAELEKQGSASNRYNNYGERYNTGHLFALDSLAYSLRNKMGLPDLADSFRGRLSTDFRRYLYDNNPYWAPADFTHTVLPSAVFPIRHATASTTWGYVKKRQGQSAAITRSWITTKMKIE</sequence>
<dbReference type="InterPro" id="IPR007842">
    <property type="entry name" value="HEPN_dom"/>
</dbReference>
<evidence type="ECO:0000259" key="1">
    <source>
        <dbReference type="Pfam" id="PF05168"/>
    </source>
</evidence>
<evidence type="ECO:0000313" key="2">
    <source>
        <dbReference type="EMBL" id="NHZ66032.1"/>
    </source>
</evidence>
<dbReference type="Gene3D" id="1.20.120.330">
    <property type="entry name" value="Nucleotidyltransferases domain 2"/>
    <property type="match status" value="1"/>
</dbReference>
<comment type="caution">
    <text evidence="2">The sequence shown here is derived from an EMBL/GenBank/DDBJ whole genome shotgun (WGS) entry which is preliminary data.</text>
</comment>
<feature type="domain" description="HEPN" evidence="1">
    <location>
        <begin position="79"/>
        <end position="142"/>
    </location>
</feature>
<dbReference type="EMBL" id="WHJF01000109">
    <property type="protein sequence ID" value="NHZ66032.1"/>
    <property type="molecule type" value="Genomic_DNA"/>
</dbReference>
<evidence type="ECO:0000313" key="3">
    <source>
        <dbReference type="Proteomes" id="UP000610594"/>
    </source>
</evidence>
<dbReference type="SUPFAM" id="SSF81593">
    <property type="entry name" value="Nucleotidyltransferase substrate binding subunit/domain"/>
    <property type="match status" value="1"/>
</dbReference>
<proteinExistence type="predicted"/>
<name>A0ABX0MTF9_9BURK</name>
<dbReference type="Proteomes" id="UP000610594">
    <property type="component" value="Unassembled WGS sequence"/>
</dbReference>
<organism evidence="2 3">
    <name type="scientific">Massilia genomosp. 1</name>
    <dbReference type="NCBI Taxonomy" id="2609280"/>
    <lineage>
        <taxon>Bacteria</taxon>
        <taxon>Pseudomonadati</taxon>
        <taxon>Pseudomonadota</taxon>
        <taxon>Betaproteobacteria</taxon>
        <taxon>Burkholderiales</taxon>
        <taxon>Oxalobacteraceae</taxon>
        <taxon>Telluria group</taxon>
        <taxon>Massilia</taxon>
    </lineage>
</organism>
<dbReference type="Pfam" id="PF05168">
    <property type="entry name" value="HEPN"/>
    <property type="match status" value="1"/>
</dbReference>
<gene>
    <name evidence="2" type="ORF">F1735_27685</name>
</gene>
<accession>A0ABX0MTF9</accession>
<protein>
    <submittedName>
        <fullName evidence="2">HEPN domain-containing protein</fullName>
    </submittedName>
</protein>